<evidence type="ECO:0000313" key="1">
    <source>
        <dbReference type="EMBL" id="EPC48186.1"/>
    </source>
</evidence>
<sequence length="38" mass="4335">MLDQTNIFDRFPRAGVVVIDVERIYKLDNTLEAGIQIA</sequence>
<comment type="caution">
    <text evidence="1">The sequence shown here is derived from an EMBL/GenBank/DDBJ whole genome shotgun (WGS) entry which is preliminary data.</text>
</comment>
<dbReference type="Proteomes" id="UP000014316">
    <property type="component" value="Unassembled WGS sequence"/>
</dbReference>
<dbReference type="EMBL" id="ANJW01001054">
    <property type="protein sequence ID" value="EPC48186.1"/>
    <property type="molecule type" value="Genomic_DNA"/>
</dbReference>
<accession>A0A829GG27</accession>
<reference evidence="1 2" key="1">
    <citation type="journal article" date="2013" name="PLoS ONE">
        <title>Lactobacillus paracasei comparative genomics: towards species pan-genome definition and exploitation of diversity.</title>
        <authorList>
            <person name="Smokvina T."/>
            <person name="Wels M."/>
            <person name="Polka J."/>
            <person name="Chervaux C."/>
            <person name="Brisse S."/>
            <person name="Boekhorst J."/>
            <person name="van Hylckama Vlieg J.E."/>
            <person name="Siezen R.J."/>
        </authorList>
    </citation>
    <scope>NUCLEOTIDE SEQUENCE [LARGE SCALE GENOMIC DNA]</scope>
    <source>
        <strain evidence="1 2">Lpp123</strain>
    </source>
</reference>
<protein>
    <submittedName>
        <fullName evidence="1">Favin-nucleotide-binding protein</fullName>
    </submittedName>
</protein>
<organism evidence="1 2">
    <name type="scientific">Lacticaseibacillus paracasei subsp. paracasei Lpp123</name>
    <dbReference type="NCBI Taxonomy" id="1256201"/>
    <lineage>
        <taxon>Bacteria</taxon>
        <taxon>Bacillati</taxon>
        <taxon>Bacillota</taxon>
        <taxon>Bacilli</taxon>
        <taxon>Lactobacillales</taxon>
        <taxon>Lactobacillaceae</taxon>
        <taxon>Lacticaseibacillus</taxon>
    </lineage>
</organism>
<name>A0A829GG27_LACPA</name>
<proteinExistence type="predicted"/>
<gene>
    <name evidence="1" type="ORF">Lpp123_17736</name>
</gene>
<evidence type="ECO:0000313" key="2">
    <source>
        <dbReference type="Proteomes" id="UP000014316"/>
    </source>
</evidence>
<dbReference type="AlphaFoldDB" id="A0A829GG27"/>